<dbReference type="PANTHER" id="PTHR13808">
    <property type="entry name" value="CBP/P300-RELATED"/>
    <property type="match status" value="1"/>
</dbReference>
<dbReference type="GO" id="GO:0005634">
    <property type="term" value="C:nucleus"/>
    <property type="evidence" value="ECO:0007669"/>
    <property type="project" value="UniProtKB-SubCell"/>
</dbReference>
<dbReference type="GO" id="GO:0008270">
    <property type="term" value="F:zinc ion binding"/>
    <property type="evidence" value="ECO:0007669"/>
    <property type="project" value="UniProtKB-KW"/>
</dbReference>
<evidence type="ECO:0000259" key="13">
    <source>
        <dbReference type="PROSITE" id="PS50134"/>
    </source>
</evidence>
<evidence type="ECO:0000256" key="11">
    <source>
        <dbReference type="ARBA" id="ARBA00048017"/>
    </source>
</evidence>
<dbReference type="GO" id="GO:0004402">
    <property type="term" value="F:histone acetyltransferase activity"/>
    <property type="evidence" value="ECO:0007669"/>
    <property type="project" value="InterPro"/>
</dbReference>
<keyword evidence="5" id="KW-0863">Zinc-finger</keyword>
<evidence type="ECO:0000256" key="4">
    <source>
        <dbReference type="ARBA" id="ARBA00022723"/>
    </source>
</evidence>
<keyword evidence="8" id="KW-0805">Transcription regulation</keyword>
<organism evidence="14">
    <name type="scientific">Pseudictyota dubia</name>
    <dbReference type="NCBI Taxonomy" id="2749911"/>
    <lineage>
        <taxon>Eukaryota</taxon>
        <taxon>Sar</taxon>
        <taxon>Stramenopiles</taxon>
        <taxon>Ochrophyta</taxon>
        <taxon>Bacillariophyta</taxon>
        <taxon>Mediophyceae</taxon>
        <taxon>Biddulphiophycidae</taxon>
        <taxon>Eupodiscales</taxon>
        <taxon>Odontellaceae</taxon>
        <taxon>Pseudictyota</taxon>
    </lineage>
</organism>
<feature type="domain" description="TAZ-type" evidence="13">
    <location>
        <begin position="124"/>
        <end position="208"/>
    </location>
</feature>
<evidence type="ECO:0000256" key="6">
    <source>
        <dbReference type="ARBA" id="ARBA00022833"/>
    </source>
</evidence>
<comment type="catalytic activity">
    <reaction evidence="11">
        <text>L-lysyl-[protein] + acetyl-CoA = N(6)-acetyl-L-lysyl-[protein] + CoA + H(+)</text>
        <dbReference type="Rhea" id="RHEA:45948"/>
        <dbReference type="Rhea" id="RHEA-COMP:9752"/>
        <dbReference type="Rhea" id="RHEA-COMP:10731"/>
        <dbReference type="ChEBI" id="CHEBI:15378"/>
        <dbReference type="ChEBI" id="CHEBI:29969"/>
        <dbReference type="ChEBI" id="CHEBI:57287"/>
        <dbReference type="ChEBI" id="CHEBI:57288"/>
        <dbReference type="ChEBI" id="CHEBI:61930"/>
        <dbReference type="EC" id="2.3.1.48"/>
    </reaction>
</comment>
<dbReference type="InterPro" id="IPR013178">
    <property type="entry name" value="Histone_AcTrfase_Rtt109/CBP"/>
</dbReference>
<gene>
    <name evidence="14" type="ORF">TDUB1175_LOCUS16714</name>
</gene>
<feature type="region of interest" description="Disordered" evidence="12">
    <location>
        <begin position="75"/>
        <end position="104"/>
    </location>
</feature>
<dbReference type="InterPro" id="IPR035898">
    <property type="entry name" value="TAZ_dom_sf"/>
</dbReference>
<keyword evidence="3" id="KW-0808">Transferase</keyword>
<name>A0A7R9ZBP3_9STRA</name>
<evidence type="ECO:0000256" key="12">
    <source>
        <dbReference type="SAM" id="MobiDB-lite"/>
    </source>
</evidence>
<dbReference type="GO" id="GO:0003713">
    <property type="term" value="F:transcription coactivator activity"/>
    <property type="evidence" value="ECO:0007669"/>
    <property type="project" value="TreeGrafter"/>
</dbReference>
<comment type="subcellular location">
    <subcellularLocation>
        <location evidence="1">Nucleus</location>
    </subcellularLocation>
</comment>
<feature type="compositionally biased region" description="Low complexity" evidence="12">
    <location>
        <begin position="79"/>
        <end position="89"/>
    </location>
</feature>
<evidence type="ECO:0000256" key="3">
    <source>
        <dbReference type="ARBA" id="ARBA00022679"/>
    </source>
</evidence>
<protein>
    <recommendedName>
        <fullName evidence="2">histone acetyltransferase</fullName>
        <ecNumber evidence="2">2.3.1.48</ecNumber>
    </recommendedName>
</protein>
<dbReference type="PANTHER" id="PTHR13808:SF1">
    <property type="entry name" value="HISTONE ACETYLTRANSFERASE"/>
    <property type="match status" value="1"/>
</dbReference>
<keyword evidence="10" id="KW-0539">Nucleus</keyword>
<dbReference type="GO" id="GO:0005667">
    <property type="term" value="C:transcription regulator complex"/>
    <property type="evidence" value="ECO:0007669"/>
    <property type="project" value="TreeGrafter"/>
</dbReference>
<dbReference type="Gene3D" id="1.20.1020.10">
    <property type="entry name" value="TAZ domain"/>
    <property type="match status" value="1"/>
</dbReference>
<evidence type="ECO:0000256" key="10">
    <source>
        <dbReference type="ARBA" id="ARBA00023242"/>
    </source>
</evidence>
<dbReference type="GO" id="GO:0031490">
    <property type="term" value="F:chromatin DNA binding"/>
    <property type="evidence" value="ECO:0007669"/>
    <property type="project" value="TreeGrafter"/>
</dbReference>
<evidence type="ECO:0000313" key="14">
    <source>
        <dbReference type="EMBL" id="CAD8317919.1"/>
    </source>
</evidence>
<dbReference type="Pfam" id="PF02135">
    <property type="entry name" value="zf-TAZ"/>
    <property type="match status" value="1"/>
</dbReference>
<evidence type="ECO:0000256" key="9">
    <source>
        <dbReference type="ARBA" id="ARBA00023163"/>
    </source>
</evidence>
<accession>A0A7R9ZBP3</accession>
<dbReference type="EMBL" id="HBED01033378">
    <property type="protein sequence ID" value="CAD8317919.1"/>
    <property type="molecule type" value="Transcribed_RNA"/>
</dbReference>
<keyword evidence="4" id="KW-0479">Metal-binding</keyword>
<evidence type="ECO:0000256" key="8">
    <source>
        <dbReference type="ARBA" id="ARBA00023015"/>
    </source>
</evidence>
<proteinExistence type="predicted"/>
<dbReference type="PROSITE" id="PS50134">
    <property type="entry name" value="ZF_TAZ"/>
    <property type="match status" value="1"/>
</dbReference>
<dbReference type="GO" id="GO:0045944">
    <property type="term" value="P:positive regulation of transcription by RNA polymerase II"/>
    <property type="evidence" value="ECO:0007669"/>
    <property type="project" value="TreeGrafter"/>
</dbReference>
<dbReference type="GO" id="GO:0000123">
    <property type="term" value="C:histone acetyltransferase complex"/>
    <property type="evidence" value="ECO:0007669"/>
    <property type="project" value="TreeGrafter"/>
</dbReference>
<dbReference type="SMART" id="SM00551">
    <property type="entry name" value="ZnF_TAZ"/>
    <property type="match status" value="1"/>
</dbReference>
<keyword evidence="6" id="KW-0862">Zinc</keyword>
<dbReference type="SUPFAM" id="SSF57933">
    <property type="entry name" value="TAZ domain"/>
    <property type="match status" value="1"/>
</dbReference>
<reference evidence="14" key="1">
    <citation type="submission" date="2021-01" db="EMBL/GenBank/DDBJ databases">
        <authorList>
            <person name="Corre E."/>
            <person name="Pelletier E."/>
            <person name="Niang G."/>
            <person name="Scheremetjew M."/>
            <person name="Finn R."/>
            <person name="Kale V."/>
            <person name="Holt S."/>
            <person name="Cochrane G."/>
            <person name="Meng A."/>
            <person name="Brown T."/>
            <person name="Cohen L."/>
        </authorList>
    </citation>
    <scope>NUCLEOTIDE SEQUENCE</scope>
    <source>
        <strain evidence="14">CCMP147</strain>
    </source>
</reference>
<keyword evidence="9" id="KW-0804">Transcription</keyword>
<sequence length="215" mass="23903">MSICTFKSQPFDKLVQLPPLNCELPDVISSCLLDKTAQASTSRAECVKLSSGKLVLPTSGKRMFFQCTTPPSEAVEAGSTSLSSFNSSSLPVDGEEGERSSRKRQRTCAEITHPCLSSTIEEEQRSSLCIVAQKQNRLLILRHVTTCPVEIGQRCPVYRCCGEMKVLCEHIKRCKNRSCTTDMCLSSRYIISHYRRCTSASCPVCIPVKRIIQRS</sequence>
<dbReference type="InterPro" id="IPR000197">
    <property type="entry name" value="Znf_TAZ"/>
</dbReference>
<dbReference type="EC" id="2.3.1.48" evidence="2"/>
<dbReference type="AlphaFoldDB" id="A0A7R9ZBP3"/>
<keyword evidence="7" id="KW-0156">Chromatin regulator</keyword>
<evidence type="ECO:0000256" key="7">
    <source>
        <dbReference type="ARBA" id="ARBA00022853"/>
    </source>
</evidence>
<evidence type="ECO:0000256" key="2">
    <source>
        <dbReference type="ARBA" id="ARBA00013184"/>
    </source>
</evidence>
<evidence type="ECO:0000256" key="5">
    <source>
        <dbReference type="ARBA" id="ARBA00022771"/>
    </source>
</evidence>
<evidence type="ECO:0000256" key="1">
    <source>
        <dbReference type="ARBA" id="ARBA00004123"/>
    </source>
</evidence>